<accession>A0ABW4ZJL7</accession>
<name>A0ABW4ZJL7_9SPHI</name>
<evidence type="ECO:0000256" key="1">
    <source>
        <dbReference type="SAM" id="MobiDB-lite"/>
    </source>
</evidence>
<dbReference type="InterPro" id="IPR041700">
    <property type="entry name" value="OMP_b-brl_3"/>
</dbReference>
<feature type="compositionally biased region" description="Basic and acidic residues" evidence="1">
    <location>
        <begin position="930"/>
        <end position="950"/>
    </location>
</feature>
<sequence length="950" mass="105250">MKKLLFTIFFLISTQAIFAQGVRSISGVVRDSAGTAVVYATVRLTSPKDTLMTRTDIDGLFTFSNVKSSQFVLSVNNLGYSDFVKRYLYSENTNPVKLDPITLSGQSRMLKEVVVTGTAGVVIKQDTVEFRASDFPVRENSVAEDVIKKLPGVEVDKDGNVTTQGKSVTRIKVNGKDYFDGDLKTATQGLPADIIEKIQIVDDYGDQANITGIREGEADKIINITIRPDRMKGSVISGVVGGGNEDRYQVSGNGQFMNNDQQLDVRLNLNNTNTSPFNFGGGGGRGFGGGGGGNRGGGGGGGGNFGGGGGFGGGGFGGNAGGITTTTAGGINYRDNLSPKLAINGSYRFNVRNTLSVSNSTRTSYFTQDSVLVAIADANSKSGNNNHSANFNLEYAIDSLNYLRITPYFNIGTSDSNDSTRLEQEQTGRSPEDQLTDLFRKSSAPSFGGNLIYNHRFRKMGRNFSFGLNLNSSDNDNDQEVLDKFLYYNADLTPRGDSLSQRQIETSNKRFNANANITYSEPVGKFGRMDFGYNYNIADYENSRITNLYQGEVPVMNNDLSNVYDYSFTTNRFSLNYRYDRPRLYNFTLGLTAQPTSLKGYSVTHGVPSERKGFNFFPTARFEYSFARSRSLSINYNGRSNEPSFNQIQPVVDASNPLRPVVGNPGLNSSFTQSVNIRYNTNNQAKGLFFNIGVFGNFTNDQITRNIVRYVDSIIVDNKKTARTIQETNYLNADGYYSTTSFYSLSKSFLERKYRVSLNGRVNYINDVSFTNNRENIGRNWTFVQNLSLQINPNPNVEIYPSIGYRGTTVNYTTGNDTRATTVNYDLNGRLYFLKTFIVGWDLSKNINKGYSSSVNPLIINAYLEKQFFNRRGTLRFQGFDLLNEGTVVGISQDANTITSSQTNRLTRYFMATFSFRIQKYPGGVQPNFDRNRGEGRGGDGQPRRERMGF</sequence>
<dbReference type="SUPFAM" id="SSF56935">
    <property type="entry name" value="Porins"/>
    <property type="match status" value="1"/>
</dbReference>
<keyword evidence="5" id="KW-1185">Reference proteome</keyword>
<evidence type="ECO:0000313" key="4">
    <source>
        <dbReference type="EMBL" id="MFD2161761.1"/>
    </source>
</evidence>
<feature type="domain" description="Outer membrane protein beta-barrel" evidence="3">
    <location>
        <begin position="455"/>
        <end position="916"/>
    </location>
</feature>
<proteinExistence type="predicted"/>
<reference evidence="5" key="1">
    <citation type="journal article" date="2019" name="Int. J. Syst. Evol. Microbiol.">
        <title>The Global Catalogue of Microorganisms (GCM) 10K type strain sequencing project: providing services to taxonomists for standard genome sequencing and annotation.</title>
        <authorList>
            <consortium name="The Broad Institute Genomics Platform"/>
            <consortium name="The Broad Institute Genome Sequencing Center for Infectious Disease"/>
            <person name="Wu L."/>
            <person name="Ma J."/>
        </authorList>
    </citation>
    <scope>NUCLEOTIDE SEQUENCE [LARGE SCALE GENOMIC DNA]</scope>
    <source>
        <strain evidence="5">KCTC 42217</strain>
    </source>
</reference>
<gene>
    <name evidence="4" type="ORF">ACFSJU_05105</name>
</gene>
<dbReference type="EMBL" id="JBHUHZ010000001">
    <property type="protein sequence ID" value="MFD2161761.1"/>
    <property type="molecule type" value="Genomic_DNA"/>
</dbReference>
<dbReference type="Pfam" id="PF14905">
    <property type="entry name" value="OMP_b-brl_3"/>
    <property type="match status" value="1"/>
</dbReference>
<dbReference type="Pfam" id="PF13620">
    <property type="entry name" value="CarboxypepD_reg"/>
    <property type="match status" value="1"/>
</dbReference>
<evidence type="ECO:0000313" key="5">
    <source>
        <dbReference type="Proteomes" id="UP001597387"/>
    </source>
</evidence>
<feature type="signal peptide" evidence="2">
    <location>
        <begin position="1"/>
        <end position="19"/>
    </location>
</feature>
<evidence type="ECO:0000259" key="3">
    <source>
        <dbReference type="Pfam" id="PF14905"/>
    </source>
</evidence>
<evidence type="ECO:0000256" key="2">
    <source>
        <dbReference type="SAM" id="SignalP"/>
    </source>
</evidence>
<organism evidence="4 5">
    <name type="scientific">Paradesertivirga mongoliensis</name>
    <dbReference type="NCBI Taxonomy" id="2100740"/>
    <lineage>
        <taxon>Bacteria</taxon>
        <taxon>Pseudomonadati</taxon>
        <taxon>Bacteroidota</taxon>
        <taxon>Sphingobacteriia</taxon>
        <taxon>Sphingobacteriales</taxon>
        <taxon>Sphingobacteriaceae</taxon>
        <taxon>Paradesertivirga</taxon>
    </lineage>
</organism>
<dbReference type="InterPro" id="IPR008969">
    <property type="entry name" value="CarboxyPept-like_regulatory"/>
</dbReference>
<keyword evidence="4" id="KW-0675">Receptor</keyword>
<protein>
    <submittedName>
        <fullName evidence="4">TonB-dependent receptor</fullName>
    </submittedName>
</protein>
<dbReference type="RefSeq" id="WP_255898610.1">
    <property type="nucleotide sequence ID" value="NZ_JAFMZO010000001.1"/>
</dbReference>
<dbReference type="SUPFAM" id="SSF49464">
    <property type="entry name" value="Carboxypeptidase regulatory domain-like"/>
    <property type="match status" value="1"/>
</dbReference>
<feature type="chain" id="PRO_5046636953" evidence="2">
    <location>
        <begin position="20"/>
        <end position="950"/>
    </location>
</feature>
<feature type="region of interest" description="Disordered" evidence="1">
    <location>
        <begin position="924"/>
        <end position="950"/>
    </location>
</feature>
<dbReference type="Proteomes" id="UP001597387">
    <property type="component" value="Unassembled WGS sequence"/>
</dbReference>
<keyword evidence="2" id="KW-0732">Signal</keyword>
<comment type="caution">
    <text evidence="4">The sequence shown here is derived from an EMBL/GenBank/DDBJ whole genome shotgun (WGS) entry which is preliminary data.</text>
</comment>